<feature type="repeat" description="WD" evidence="3">
    <location>
        <begin position="911"/>
        <end position="952"/>
    </location>
</feature>
<dbReference type="InterPro" id="IPR011047">
    <property type="entry name" value="Quinoprotein_ADH-like_sf"/>
</dbReference>
<feature type="repeat" description="WD" evidence="3">
    <location>
        <begin position="869"/>
        <end position="910"/>
    </location>
</feature>
<feature type="repeat" description="WD" evidence="3">
    <location>
        <begin position="1291"/>
        <end position="1332"/>
    </location>
</feature>
<evidence type="ECO:0000259" key="5">
    <source>
        <dbReference type="Pfam" id="PF00931"/>
    </source>
</evidence>
<dbReference type="SUPFAM" id="SSF50998">
    <property type="entry name" value="Quinoprotein alcohol dehydrogenase-like"/>
    <property type="match status" value="2"/>
</dbReference>
<dbReference type="InterPro" id="IPR002182">
    <property type="entry name" value="NB-ARC"/>
</dbReference>
<feature type="repeat" description="WD" evidence="3">
    <location>
        <begin position="953"/>
        <end position="994"/>
    </location>
</feature>
<feature type="repeat" description="WD" evidence="3">
    <location>
        <begin position="1333"/>
        <end position="1374"/>
    </location>
</feature>
<dbReference type="CDD" id="cd00200">
    <property type="entry name" value="WD40"/>
    <property type="match status" value="3"/>
</dbReference>
<feature type="repeat" description="WD" evidence="3">
    <location>
        <begin position="1249"/>
        <end position="1290"/>
    </location>
</feature>
<feature type="repeat" description="WD" evidence="3">
    <location>
        <begin position="1037"/>
        <end position="1078"/>
    </location>
</feature>
<dbReference type="Gene3D" id="1.10.8.430">
    <property type="entry name" value="Helical domain of apoptotic protease-activating factors"/>
    <property type="match status" value="1"/>
</dbReference>
<protein>
    <submittedName>
        <fullName evidence="8">NB-ARC domain-containing protein</fullName>
    </submittedName>
</protein>
<evidence type="ECO:0000259" key="6">
    <source>
        <dbReference type="Pfam" id="PF17908"/>
    </source>
</evidence>
<sequence length="1415" mass="154955">MQNPRDFIKTHKRLIGGTAILSLTALGCGPAAGILAAKYAIDAVAFSSFLVNVLCGMTANNVGALIDKLFNNNPDILKNQDLGKATGEAIALGIRKVANGDEFPQWQKKKLRALADKTVEYWLKIDPKELEKEGLSPLDESQIRYAFSANAGDYDKLRVLDEPQWQIVVRWLMQQHLGADVAKYEPAIQAIARHLNQTFPTNLREVLADDAKGKQAFKKMLLDLERESVGMLRHICDRLDEMPNKTELTNQFAELKTALRQDNQQITRLLKQILAQSPQPQFPHTPLYNVPNLPPKFLPRPEELAEIKQKLLGDENQKLVMTGVSRHVGVQGMGGIGKSVLAAAVGQDEDVRRRFPDGVVWVTLGQTPDILTRQIDIAGYLLGNRPYFEDTQQGKAQLRQLLADKACLLIVDDVWQMHHAAAFDVLGSHCQLLLTTRDAELITGLGAQGHQVELLSESQALGLLAQWAGEHLETLPPEAAEVARECGYLPLAVAISGAMVFGQGAKRWQNVLHKLQTADLEKLHQQFPDYPHDDLLKAIQVSVDALEPPLAPPCQGGGIRGRYLDFAIFPEDTPIPEAVLVGFWAREGLTEYDVQDVVDTLVQRSLAFRDPQGRITLHDLQFDYVRKQVGEIALRQERFLNSYRQRYPQGFHTVEDDGYFFRHFITHHLQHRPEEIRQLLLDFRWLQAKLEATDVKTLLWDFDSVQGGEEGSKPLRLVESAIRMSAHILVEDKTQLAGQLLGRLLSFVSPPAVVVSESRYLWENIPLLGQYLPKYSRTPPKKATSESLTLPEIEFLLTQAKEYQRKPWFRPLTASLNPAGGALVRTLTGHRRSVNAVAITPDGKQAVSASSDKTLKRWDLATGEELATLTGHDASVRAVAITPDGKQAVSASSDKTLKRWNLATGEELATLTGHDASVRAVVITPDGKQVVSASSDKTLKRWNLATGEDLATLTGHSDWVTAVAITPDGKQVVSASRDKTLKLWDLSTGKEVLTLTGHSDWVTAVAITPDGKQAVSASTDGTLKLWDLSTGKEVLTLTGHGDWVNAVTITPEGKQAVSASRDKTLKLWDLTTGKEKEVVTLTGHGDLVNAVTITPEGKQAVSASRDKTLKLWDLATVEEVVTLTGHSHWVYAVAITSDGKQAVSTSRDKTLKLWDLTTGKEVATLTGYRNFVTAVAITPDGKQAVSASLDNTLKLWDLATVEEVSTFTGHSSWVYAVAITPDGKQAVSASDDETLKLWDLPTGEDLATFTGHRSFVTAVAITPDGKQAVSASYDKTMKLWDLATREQVFTFTGHSDSVNAVAITPNGKQAVSASNDNTLKLWDLATKKQVSSLTGHSSWVNAVAITPNGKQAVSASLDNTLKLWDLARGEVIASFGGDSAFLCCAIAPDGVTVVAGEASGRVHFLRLEGLEKGGK</sequence>
<accession>A0ABT2MY44</accession>
<dbReference type="InterPro" id="IPR041452">
    <property type="entry name" value="APAF1_C"/>
</dbReference>
<dbReference type="PROSITE" id="PS00678">
    <property type="entry name" value="WD_REPEATS_1"/>
    <property type="match status" value="10"/>
</dbReference>
<comment type="caution">
    <text evidence="8">The sequence shown here is derived from an EMBL/GenBank/DDBJ whole genome shotgun (WGS) entry which is preliminary data.</text>
</comment>
<proteinExistence type="predicted"/>
<evidence type="ECO:0000259" key="7">
    <source>
        <dbReference type="Pfam" id="PF21296"/>
    </source>
</evidence>
<feature type="repeat" description="WD" evidence="3">
    <location>
        <begin position="1081"/>
        <end position="1122"/>
    </location>
</feature>
<dbReference type="Gene3D" id="1.25.40.370">
    <property type="match status" value="1"/>
</dbReference>
<dbReference type="PROSITE" id="PS50294">
    <property type="entry name" value="WD_REPEATS_REGION"/>
    <property type="match status" value="13"/>
</dbReference>
<dbReference type="InterPro" id="IPR001680">
    <property type="entry name" value="WD40_rpt"/>
</dbReference>
<dbReference type="Proteomes" id="UP001525890">
    <property type="component" value="Unassembled WGS sequence"/>
</dbReference>
<dbReference type="InterPro" id="IPR036388">
    <property type="entry name" value="WH-like_DNA-bd_sf"/>
</dbReference>
<dbReference type="Gene3D" id="1.10.10.10">
    <property type="entry name" value="Winged helix-like DNA-binding domain superfamily/Winged helix DNA-binding domain"/>
    <property type="match status" value="1"/>
</dbReference>
<evidence type="ECO:0000313" key="9">
    <source>
        <dbReference type="Proteomes" id="UP001525890"/>
    </source>
</evidence>
<dbReference type="RefSeq" id="WP_368008916.1">
    <property type="nucleotide sequence ID" value="NZ_JAMXFF010000050.1"/>
</dbReference>
<dbReference type="InterPro" id="IPR042197">
    <property type="entry name" value="Apaf_helical"/>
</dbReference>
<gene>
    <name evidence="8" type="ORF">NG799_24350</name>
</gene>
<dbReference type="PRINTS" id="PR00320">
    <property type="entry name" value="GPROTEINBRPT"/>
</dbReference>
<dbReference type="PRINTS" id="PR00364">
    <property type="entry name" value="DISEASERSIST"/>
</dbReference>
<dbReference type="EMBL" id="JAMXFF010000050">
    <property type="protein sequence ID" value="MCT7969452.1"/>
    <property type="molecule type" value="Genomic_DNA"/>
</dbReference>
<evidence type="ECO:0000256" key="3">
    <source>
        <dbReference type="PROSITE-ProRule" id="PRU00221"/>
    </source>
</evidence>
<dbReference type="InterPro" id="IPR020472">
    <property type="entry name" value="WD40_PAC1"/>
</dbReference>
<dbReference type="InterPro" id="IPR048975">
    <property type="entry name" value="WHD_APAF1"/>
</dbReference>
<dbReference type="InterPro" id="IPR019775">
    <property type="entry name" value="WD40_repeat_CS"/>
</dbReference>
<dbReference type="PROSITE" id="PS50082">
    <property type="entry name" value="WD_REPEATS_2"/>
    <property type="match status" value="13"/>
</dbReference>
<feature type="domain" description="Apoptotic protease-activating factor 1 winged-helix" evidence="7">
    <location>
        <begin position="559"/>
        <end position="624"/>
    </location>
</feature>
<dbReference type="Gene3D" id="2.130.10.10">
    <property type="entry name" value="YVTN repeat-like/Quinoprotein amine dehydrogenase"/>
    <property type="match status" value="6"/>
</dbReference>
<dbReference type="InterPro" id="IPR027417">
    <property type="entry name" value="P-loop_NTPase"/>
</dbReference>
<dbReference type="Pfam" id="PF00400">
    <property type="entry name" value="WD40"/>
    <property type="match status" value="13"/>
</dbReference>
<dbReference type="SUPFAM" id="SSF52540">
    <property type="entry name" value="P-loop containing nucleoside triphosphate hydrolases"/>
    <property type="match status" value="1"/>
</dbReference>
<dbReference type="PROSITE" id="PS51257">
    <property type="entry name" value="PROKAR_LIPOPROTEIN"/>
    <property type="match status" value="1"/>
</dbReference>
<name>A0ABT2MY44_9CYAN</name>
<feature type="repeat" description="WD" evidence="3">
    <location>
        <begin position="1207"/>
        <end position="1248"/>
    </location>
</feature>
<feature type="repeat" description="WD" evidence="3">
    <location>
        <begin position="995"/>
        <end position="1036"/>
    </location>
</feature>
<dbReference type="InterPro" id="IPR015943">
    <property type="entry name" value="WD40/YVTN_repeat-like_dom_sf"/>
</dbReference>
<dbReference type="Pfam" id="PF17908">
    <property type="entry name" value="APAF1_C"/>
    <property type="match status" value="1"/>
</dbReference>
<dbReference type="Pfam" id="PF21296">
    <property type="entry name" value="WHD_APAF1"/>
    <property type="match status" value="1"/>
</dbReference>
<feature type="domain" description="NB-ARC" evidence="5">
    <location>
        <begin position="316"/>
        <end position="469"/>
    </location>
</feature>
<keyword evidence="2" id="KW-0677">Repeat</keyword>
<evidence type="ECO:0000256" key="2">
    <source>
        <dbReference type="ARBA" id="ARBA00022737"/>
    </source>
</evidence>
<keyword evidence="1 3" id="KW-0853">WD repeat</keyword>
<feature type="repeat" description="WD" evidence="3">
    <location>
        <begin position="827"/>
        <end position="868"/>
    </location>
</feature>
<dbReference type="PANTHER" id="PTHR19848:SF8">
    <property type="entry name" value="F-BOX AND WD REPEAT DOMAIN CONTAINING 7"/>
    <property type="match status" value="1"/>
</dbReference>
<evidence type="ECO:0000256" key="1">
    <source>
        <dbReference type="ARBA" id="ARBA00022574"/>
    </source>
</evidence>
<keyword evidence="4" id="KW-0175">Coiled coil</keyword>
<feature type="repeat" description="WD" evidence="3">
    <location>
        <begin position="1165"/>
        <end position="1206"/>
    </location>
</feature>
<feature type="repeat" description="WD" evidence="3">
    <location>
        <begin position="1123"/>
        <end position="1164"/>
    </location>
</feature>
<evidence type="ECO:0000313" key="8">
    <source>
        <dbReference type="EMBL" id="MCT7969452.1"/>
    </source>
</evidence>
<keyword evidence="9" id="KW-1185">Reference proteome</keyword>
<organism evidence="8 9">
    <name type="scientific">Laspinema palackyanum D2a</name>
    <dbReference type="NCBI Taxonomy" id="2953684"/>
    <lineage>
        <taxon>Bacteria</taxon>
        <taxon>Bacillati</taxon>
        <taxon>Cyanobacteriota</taxon>
        <taxon>Cyanophyceae</taxon>
        <taxon>Oscillatoriophycideae</taxon>
        <taxon>Oscillatoriales</taxon>
        <taxon>Laspinemataceae</taxon>
        <taxon>Laspinema</taxon>
        <taxon>Laspinema palackyanum</taxon>
    </lineage>
</organism>
<evidence type="ECO:0000256" key="4">
    <source>
        <dbReference type="SAM" id="Coils"/>
    </source>
</evidence>
<dbReference type="SMART" id="SM00320">
    <property type="entry name" value="WD40"/>
    <property type="match status" value="14"/>
</dbReference>
<dbReference type="Gene3D" id="3.40.50.300">
    <property type="entry name" value="P-loop containing nucleotide triphosphate hydrolases"/>
    <property type="match status" value="1"/>
</dbReference>
<reference evidence="8 9" key="1">
    <citation type="journal article" date="2022" name="Front. Microbiol.">
        <title>High genomic differentiation and limited gene flow indicate recent cryptic speciation within the genus Laspinema (cyanobacteria).</title>
        <authorList>
            <person name="Stanojkovic A."/>
            <person name="Skoupy S."/>
            <person name="Skaloud P."/>
            <person name="Dvorak P."/>
        </authorList>
    </citation>
    <scope>NUCLEOTIDE SEQUENCE [LARGE SCALE GENOMIC DNA]</scope>
    <source>
        <strain evidence="8 9">D2a</strain>
    </source>
</reference>
<dbReference type="Pfam" id="PF00931">
    <property type="entry name" value="NB-ARC"/>
    <property type="match status" value="1"/>
</dbReference>
<dbReference type="PANTHER" id="PTHR19848">
    <property type="entry name" value="WD40 REPEAT PROTEIN"/>
    <property type="match status" value="1"/>
</dbReference>
<feature type="domain" description="APAF-1 helical" evidence="6">
    <location>
        <begin position="638"/>
        <end position="733"/>
    </location>
</feature>
<feature type="coiled-coil region" evidence="4">
    <location>
        <begin position="245"/>
        <end position="272"/>
    </location>
</feature>